<feature type="signal peptide" evidence="2">
    <location>
        <begin position="1"/>
        <end position="26"/>
    </location>
</feature>
<gene>
    <name evidence="3" type="ORF">PGT21_023621</name>
    <name evidence="4" type="ORF">PGTUg99_036199</name>
</gene>
<keyword evidence="5" id="KW-1185">Reference proteome</keyword>
<dbReference type="Proteomes" id="UP000324748">
    <property type="component" value="Unassembled WGS sequence"/>
</dbReference>
<comment type="caution">
    <text evidence="3">The sequence shown here is derived from an EMBL/GenBank/DDBJ whole genome shotgun (WGS) entry which is preliminary data.</text>
</comment>
<evidence type="ECO:0000313" key="4">
    <source>
        <dbReference type="EMBL" id="KAA1117138.1"/>
    </source>
</evidence>
<evidence type="ECO:0000313" key="3">
    <source>
        <dbReference type="EMBL" id="KAA1097904.1"/>
    </source>
</evidence>
<feature type="chain" id="PRO_5036366386" evidence="2">
    <location>
        <begin position="27"/>
        <end position="208"/>
    </location>
</feature>
<evidence type="ECO:0000256" key="2">
    <source>
        <dbReference type="SAM" id="SignalP"/>
    </source>
</evidence>
<evidence type="ECO:0000313" key="5">
    <source>
        <dbReference type="Proteomes" id="UP000324748"/>
    </source>
</evidence>
<evidence type="ECO:0000256" key="1">
    <source>
        <dbReference type="SAM" id="MobiDB-lite"/>
    </source>
</evidence>
<dbReference type="AlphaFoldDB" id="A0A5B0PBB2"/>
<dbReference type="EMBL" id="VDEP01000270">
    <property type="protein sequence ID" value="KAA1117138.1"/>
    <property type="molecule type" value="Genomic_DNA"/>
</dbReference>
<dbReference type="Proteomes" id="UP000325313">
    <property type="component" value="Unassembled WGS sequence"/>
</dbReference>
<name>A0A5B0PBB2_PUCGR</name>
<keyword evidence="2" id="KW-0732">Signal</keyword>
<proteinExistence type="predicted"/>
<organism evidence="3 5">
    <name type="scientific">Puccinia graminis f. sp. tritici</name>
    <dbReference type="NCBI Taxonomy" id="56615"/>
    <lineage>
        <taxon>Eukaryota</taxon>
        <taxon>Fungi</taxon>
        <taxon>Dikarya</taxon>
        <taxon>Basidiomycota</taxon>
        <taxon>Pucciniomycotina</taxon>
        <taxon>Pucciniomycetes</taxon>
        <taxon>Pucciniales</taxon>
        <taxon>Pucciniaceae</taxon>
        <taxon>Puccinia</taxon>
    </lineage>
</organism>
<evidence type="ECO:0000313" key="6">
    <source>
        <dbReference type="Proteomes" id="UP000325313"/>
    </source>
</evidence>
<sequence>MMLIRQNSTLSILAYLMAIGFVCVFSSQPDVGYNTNGKLLEMRAIDATIKKPYHGNKLGKRKPAEPSPNQKAQAKISGENLNITNEEMQRACNTLYQLANSPAQTDMNLGLISLVKEQLIQSKKMQDQYRKTISDVYSGNSKVKAAMKDIGLYSQPFEAAFKKLQSLPNDRKPPIQLIGQIQGFLGNLIKDDKTLIQVSGYKPPKKGP</sequence>
<accession>A0A5B0PBB2</accession>
<protein>
    <submittedName>
        <fullName evidence="3">Uncharacterized protein</fullName>
    </submittedName>
</protein>
<dbReference type="EMBL" id="VSWC01000066">
    <property type="protein sequence ID" value="KAA1097904.1"/>
    <property type="molecule type" value="Genomic_DNA"/>
</dbReference>
<feature type="region of interest" description="Disordered" evidence="1">
    <location>
        <begin position="53"/>
        <end position="72"/>
    </location>
</feature>
<reference evidence="5 6" key="1">
    <citation type="submission" date="2019-05" db="EMBL/GenBank/DDBJ databases">
        <title>Emergence of the Ug99 lineage of the wheat stem rust pathogen through somatic hybridization.</title>
        <authorList>
            <person name="Li F."/>
            <person name="Upadhyaya N.M."/>
            <person name="Sperschneider J."/>
            <person name="Matny O."/>
            <person name="Nguyen-Phuc H."/>
            <person name="Mago R."/>
            <person name="Raley C."/>
            <person name="Miller M.E."/>
            <person name="Silverstein K.A.T."/>
            <person name="Henningsen E."/>
            <person name="Hirsch C.D."/>
            <person name="Visser B."/>
            <person name="Pretorius Z.A."/>
            <person name="Steffenson B.J."/>
            <person name="Schwessinger B."/>
            <person name="Dodds P.N."/>
            <person name="Figueroa M."/>
        </authorList>
    </citation>
    <scope>NUCLEOTIDE SEQUENCE [LARGE SCALE GENOMIC DNA]</scope>
    <source>
        <strain evidence="3">21-0</strain>
        <strain evidence="4 6">Ug99</strain>
    </source>
</reference>